<keyword evidence="3" id="KW-1185">Reference proteome</keyword>
<dbReference type="RefSeq" id="WP_205167777.1">
    <property type="nucleotide sequence ID" value="NZ_JAFBDZ010000001.1"/>
</dbReference>
<proteinExistence type="predicted"/>
<accession>A0ABS2N6Q4</accession>
<evidence type="ECO:0008006" key="4">
    <source>
        <dbReference type="Google" id="ProtNLM"/>
    </source>
</evidence>
<dbReference type="Proteomes" id="UP001646157">
    <property type="component" value="Unassembled WGS sequence"/>
</dbReference>
<feature type="region of interest" description="Disordered" evidence="1">
    <location>
        <begin position="1"/>
        <end position="47"/>
    </location>
</feature>
<comment type="caution">
    <text evidence="2">The sequence shown here is derived from an EMBL/GenBank/DDBJ whole genome shotgun (WGS) entry which is preliminary data.</text>
</comment>
<sequence>MAKDKEYTDVSNVETQRNFLTSEEYPEGPYGSPIGKHEEVENKSTPWQEEQQYYSAFTYENRNLHQDLPRQVPGAHQTHDEKDKNEEEPYT</sequence>
<gene>
    <name evidence="2" type="ORF">JOC86_000036</name>
</gene>
<dbReference type="EMBL" id="JAFBDZ010000001">
    <property type="protein sequence ID" value="MBM7583499.1"/>
    <property type="molecule type" value="Genomic_DNA"/>
</dbReference>
<reference evidence="2 3" key="1">
    <citation type="submission" date="2021-01" db="EMBL/GenBank/DDBJ databases">
        <title>Genomic Encyclopedia of Type Strains, Phase IV (KMG-IV): sequencing the most valuable type-strain genomes for metagenomic binning, comparative biology and taxonomic classification.</title>
        <authorList>
            <person name="Goeker M."/>
        </authorList>
    </citation>
    <scope>NUCLEOTIDE SEQUENCE [LARGE SCALE GENOMIC DNA]</scope>
    <source>
        <strain evidence="2 3">DSM 24834</strain>
    </source>
</reference>
<name>A0ABS2N6Q4_9BACI</name>
<evidence type="ECO:0000313" key="3">
    <source>
        <dbReference type="Proteomes" id="UP001646157"/>
    </source>
</evidence>
<protein>
    <recommendedName>
        <fullName evidence="4">Cytosolic protein</fullName>
    </recommendedName>
</protein>
<evidence type="ECO:0000313" key="2">
    <source>
        <dbReference type="EMBL" id="MBM7583499.1"/>
    </source>
</evidence>
<organism evidence="2 3">
    <name type="scientific">Rossellomorea pakistanensis</name>
    <dbReference type="NCBI Taxonomy" id="992288"/>
    <lineage>
        <taxon>Bacteria</taxon>
        <taxon>Bacillati</taxon>
        <taxon>Bacillota</taxon>
        <taxon>Bacilli</taxon>
        <taxon>Bacillales</taxon>
        <taxon>Bacillaceae</taxon>
        <taxon>Rossellomorea</taxon>
    </lineage>
</organism>
<feature type="compositionally biased region" description="Polar residues" evidence="1">
    <location>
        <begin position="9"/>
        <end position="21"/>
    </location>
</feature>
<evidence type="ECO:0000256" key="1">
    <source>
        <dbReference type="SAM" id="MobiDB-lite"/>
    </source>
</evidence>
<feature type="compositionally biased region" description="Basic and acidic residues" evidence="1">
    <location>
        <begin position="77"/>
        <end position="91"/>
    </location>
</feature>
<feature type="region of interest" description="Disordered" evidence="1">
    <location>
        <begin position="59"/>
        <end position="91"/>
    </location>
</feature>